<evidence type="ECO:0000313" key="1">
    <source>
        <dbReference type="EMBL" id="GGG12832.1"/>
    </source>
</evidence>
<keyword evidence="2" id="KW-1185">Reference proteome</keyword>
<gene>
    <name evidence="1" type="ORF">GCM10010912_66550</name>
</gene>
<dbReference type="Proteomes" id="UP000637643">
    <property type="component" value="Unassembled WGS sequence"/>
</dbReference>
<accession>A0A917D6W1</accession>
<sequence length="370" mass="42207">MDSHLKPCVTLLGSGNSLGVYMPAVQLGIHLDRSGVSNEVCVLENVYVDGVKNKVPAYRKAFHDNFAIARKSVELARDISDCLDLKKLDLLLDHWASEHRTSFIAMTGFWIPILEQYERLCGTQLEVDMLHLDAALSPSYFVYGSRSERYNHIWFYDPDKKRFELQFPMTDEAPIPFREREERIVAHGGGWGIGTYPQAVRNLLEAGIELDVLAYFDEDIQPDERICYYRNDPSWSPWLPNRQGKFGFPPLARIQHGEAPIYANSGTVPLLFERIRRCTAIVSKPGGYSLMESFAAATPMVFLEPFGRHETANADYWIKQGFGVSFVDWETRGFDIEILERAHRNLLTAREHCKTYGGVNYAAKNDSEVR</sequence>
<reference evidence="1" key="1">
    <citation type="journal article" date="2014" name="Int. J. Syst. Evol. Microbiol.">
        <title>Complete genome sequence of Corynebacterium casei LMG S-19264T (=DSM 44701T), isolated from a smear-ripened cheese.</title>
        <authorList>
            <consortium name="US DOE Joint Genome Institute (JGI-PGF)"/>
            <person name="Walter F."/>
            <person name="Albersmeier A."/>
            <person name="Kalinowski J."/>
            <person name="Ruckert C."/>
        </authorList>
    </citation>
    <scope>NUCLEOTIDE SEQUENCE</scope>
    <source>
        <strain evidence="1">CGMCC 1.16134</strain>
    </source>
</reference>
<dbReference type="AlphaFoldDB" id="A0A917D6W1"/>
<dbReference type="RefSeq" id="WP_189032357.1">
    <property type="nucleotide sequence ID" value="NZ_BMKR01000058.1"/>
</dbReference>
<dbReference type="EMBL" id="BMKR01000058">
    <property type="protein sequence ID" value="GGG12832.1"/>
    <property type="molecule type" value="Genomic_DNA"/>
</dbReference>
<reference evidence="1" key="2">
    <citation type="submission" date="2020-09" db="EMBL/GenBank/DDBJ databases">
        <authorList>
            <person name="Sun Q."/>
            <person name="Zhou Y."/>
        </authorList>
    </citation>
    <scope>NUCLEOTIDE SEQUENCE</scope>
    <source>
        <strain evidence="1">CGMCC 1.16134</strain>
    </source>
</reference>
<dbReference type="SUPFAM" id="SSF53756">
    <property type="entry name" value="UDP-Glycosyltransferase/glycogen phosphorylase"/>
    <property type="match status" value="1"/>
</dbReference>
<organism evidence="1 2">
    <name type="scientific">Paenibacillus albidus</name>
    <dbReference type="NCBI Taxonomy" id="2041023"/>
    <lineage>
        <taxon>Bacteria</taxon>
        <taxon>Bacillati</taxon>
        <taxon>Bacillota</taxon>
        <taxon>Bacilli</taxon>
        <taxon>Bacillales</taxon>
        <taxon>Paenibacillaceae</taxon>
        <taxon>Paenibacillus</taxon>
    </lineage>
</organism>
<protein>
    <recommendedName>
        <fullName evidence="3">UDP-glucuronosyltransferase</fullName>
    </recommendedName>
</protein>
<comment type="caution">
    <text evidence="1">The sequence shown here is derived from an EMBL/GenBank/DDBJ whole genome shotgun (WGS) entry which is preliminary data.</text>
</comment>
<evidence type="ECO:0000313" key="2">
    <source>
        <dbReference type="Proteomes" id="UP000637643"/>
    </source>
</evidence>
<evidence type="ECO:0008006" key="3">
    <source>
        <dbReference type="Google" id="ProtNLM"/>
    </source>
</evidence>
<proteinExistence type="predicted"/>
<name>A0A917D6W1_9BACL</name>
<dbReference type="Gene3D" id="3.40.50.2000">
    <property type="entry name" value="Glycogen Phosphorylase B"/>
    <property type="match status" value="1"/>
</dbReference>